<organism evidence="1">
    <name type="scientific">Moorena producens (strain JHB)</name>
    <dbReference type="NCBI Taxonomy" id="1454205"/>
    <lineage>
        <taxon>Bacteria</taxon>
        <taxon>Bacillati</taxon>
        <taxon>Cyanobacteriota</taxon>
        <taxon>Cyanophyceae</taxon>
        <taxon>Coleofasciculales</taxon>
        <taxon>Coleofasciculaceae</taxon>
        <taxon>Moorena</taxon>
    </lineage>
</organism>
<accession>A0A9Q9UVL4</accession>
<dbReference type="Proteomes" id="UP000176944">
    <property type="component" value="Chromosome"/>
</dbReference>
<name>A0A9Q9UVL4_MOOP1</name>
<proteinExistence type="predicted"/>
<dbReference type="EMBL" id="CP017708">
    <property type="protein sequence ID" value="WAN68944.1"/>
    <property type="molecule type" value="Genomic_DNA"/>
</dbReference>
<protein>
    <submittedName>
        <fullName evidence="1">Uncharacterized protein</fullName>
    </submittedName>
</protein>
<evidence type="ECO:0000313" key="1">
    <source>
        <dbReference type="EMBL" id="WAN68944.1"/>
    </source>
</evidence>
<gene>
    <name evidence="1" type="ORF">BJP36_42050</name>
</gene>
<dbReference type="AlphaFoldDB" id="A0A9Q9UVL4"/>
<reference evidence="1" key="2">
    <citation type="submission" date="2022-10" db="EMBL/GenBank/DDBJ databases">
        <authorList>
            <person name="Ngo T.-E."/>
        </authorList>
    </citation>
    <scope>NUCLEOTIDE SEQUENCE</scope>
    <source>
        <strain evidence="1">JHB</strain>
    </source>
</reference>
<reference evidence="1" key="1">
    <citation type="journal article" date="2017" name="Proc. Natl. Acad. Sci. U.S.A.">
        <title>Comparative genomics uncovers the prolific and distinctive metabolic potential of the cyanobacterial genus Moorea.</title>
        <authorList>
            <person name="Leao T."/>
            <person name="Castelao G."/>
            <person name="Korobeynikov A."/>
            <person name="Monroe E.A."/>
            <person name="Podell S."/>
            <person name="Glukhov E."/>
            <person name="Allen E.E."/>
            <person name="Gerwick W.H."/>
            <person name="Gerwick L."/>
        </authorList>
    </citation>
    <scope>NUCLEOTIDE SEQUENCE</scope>
    <source>
        <strain evidence="1">JHB</strain>
    </source>
</reference>
<sequence length="43" mass="4783">MIICPPYTTRCAIAFVGWAKVDNNCTNGETMIICPPYTTTSRQ</sequence>